<accession>A0A8S5MMI9</accession>
<name>A0A8S5MMI9_9CAUD</name>
<reference evidence="1" key="1">
    <citation type="journal article" date="2021" name="Proc. Natl. Acad. Sci. U.S.A.">
        <title>A Catalog of Tens of Thousands of Viruses from Human Metagenomes Reveals Hidden Associations with Chronic Diseases.</title>
        <authorList>
            <person name="Tisza M.J."/>
            <person name="Buck C.B."/>
        </authorList>
    </citation>
    <scope>NUCLEOTIDE SEQUENCE</scope>
    <source>
        <strain evidence="1">Ctlpi2</strain>
    </source>
</reference>
<evidence type="ECO:0000313" key="1">
    <source>
        <dbReference type="EMBL" id="DAD83155.1"/>
    </source>
</evidence>
<sequence>MVYSTLAKGLSVKDCIKPCAWLWPEVIHTKTACHCQSKKKV</sequence>
<organism evidence="1">
    <name type="scientific">Podoviridae sp. ctlpi2</name>
    <dbReference type="NCBI Taxonomy" id="2826574"/>
    <lineage>
        <taxon>Viruses</taxon>
        <taxon>Duplodnaviria</taxon>
        <taxon>Heunggongvirae</taxon>
        <taxon>Uroviricota</taxon>
        <taxon>Caudoviricetes</taxon>
    </lineage>
</organism>
<dbReference type="EMBL" id="BK014928">
    <property type="protein sequence ID" value="DAD83155.1"/>
    <property type="molecule type" value="Genomic_DNA"/>
</dbReference>
<proteinExistence type="predicted"/>
<protein>
    <submittedName>
        <fullName evidence="1">ATP synthase</fullName>
    </submittedName>
</protein>